<evidence type="ECO:0000256" key="6">
    <source>
        <dbReference type="ARBA" id="ARBA00022643"/>
    </source>
</evidence>
<protein>
    <recommendedName>
        <fullName evidence="3 11">Chorismate synthase</fullName>
        <ecNumber evidence="3 11">4.2.3.5</ecNumber>
    </recommendedName>
</protein>
<dbReference type="GO" id="GO:0009423">
    <property type="term" value="P:chorismate biosynthetic process"/>
    <property type="evidence" value="ECO:0007669"/>
    <property type="project" value="UniProtKB-UniRule"/>
</dbReference>
<organism evidence="12 13">
    <name type="scientific">Candidatus Stercoripulliclostridium merdipullorum</name>
    <dbReference type="NCBI Taxonomy" id="2840952"/>
    <lineage>
        <taxon>Bacteria</taxon>
        <taxon>Bacillati</taxon>
        <taxon>Bacillota</taxon>
        <taxon>Clostridia</taxon>
        <taxon>Eubacteriales</taxon>
        <taxon>Candidatus Stercoripulliclostridium</taxon>
    </lineage>
</organism>
<gene>
    <name evidence="12" type="primary">aroC</name>
    <name evidence="12" type="ORF">IAB14_06915</name>
</gene>
<evidence type="ECO:0000256" key="4">
    <source>
        <dbReference type="ARBA" id="ARBA00022605"/>
    </source>
</evidence>
<dbReference type="Pfam" id="PF01264">
    <property type="entry name" value="Chorismate_synt"/>
    <property type="match status" value="1"/>
</dbReference>
<dbReference type="InterPro" id="IPR035904">
    <property type="entry name" value="Chorismate_synth_AroC_sf"/>
</dbReference>
<evidence type="ECO:0000256" key="2">
    <source>
        <dbReference type="ARBA" id="ARBA00008014"/>
    </source>
</evidence>
<dbReference type="GO" id="GO:0004107">
    <property type="term" value="F:chorismate synthase activity"/>
    <property type="evidence" value="ECO:0007669"/>
    <property type="project" value="UniProtKB-UniRule"/>
</dbReference>
<dbReference type="InterPro" id="IPR000453">
    <property type="entry name" value="Chorismate_synth"/>
</dbReference>
<keyword evidence="7" id="KW-0274">FAD</keyword>
<dbReference type="EMBL" id="DVOH01000057">
    <property type="protein sequence ID" value="HIV00825.1"/>
    <property type="molecule type" value="Genomic_DNA"/>
</dbReference>
<comment type="caution">
    <text evidence="12">The sequence shown here is derived from an EMBL/GenBank/DDBJ whole genome shotgun (WGS) entry which is preliminary data.</text>
</comment>
<dbReference type="SUPFAM" id="SSF103263">
    <property type="entry name" value="Chorismate synthase, AroC"/>
    <property type="match status" value="1"/>
</dbReference>
<comment type="pathway">
    <text evidence="1">Metabolic intermediate biosynthesis; chorismate biosynthesis; chorismate from D-erythrose 4-phosphate and phosphoenolpyruvate: step 7/7.</text>
</comment>
<evidence type="ECO:0000256" key="11">
    <source>
        <dbReference type="NCBIfam" id="TIGR00033"/>
    </source>
</evidence>
<dbReference type="Gene3D" id="3.60.150.10">
    <property type="entry name" value="Chorismate synthase AroC"/>
    <property type="match status" value="1"/>
</dbReference>
<comment type="similarity">
    <text evidence="2">Belongs to the chorismate synthase family.</text>
</comment>
<dbReference type="NCBIfam" id="TIGR00033">
    <property type="entry name" value="aroC"/>
    <property type="match status" value="1"/>
</dbReference>
<keyword evidence="10 12" id="KW-0456">Lyase</keyword>
<dbReference type="PANTHER" id="PTHR21085:SF0">
    <property type="entry name" value="CHORISMATE SYNTHASE"/>
    <property type="match status" value="1"/>
</dbReference>
<keyword evidence="8" id="KW-0521">NADP</keyword>
<keyword evidence="6" id="KW-0288">FMN</keyword>
<evidence type="ECO:0000313" key="13">
    <source>
        <dbReference type="Proteomes" id="UP000886891"/>
    </source>
</evidence>
<evidence type="ECO:0000256" key="10">
    <source>
        <dbReference type="ARBA" id="ARBA00023239"/>
    </source>
</evidence>
<evidence type="ECO:0000256" key="3">
    <source>
        <dbReference type="ARBA" id="ARBA00013036"/>
    </source>
</evidence>
<dbReference type="PANTHER" id="PTHR21085">
    <property type="entry name" value="CHORISMATE SYNTHASE"/>
    <property type="match status" value="1"/>
</dbReference>
<accession>A0A9D1ND33</accession>
<dbReference type="GO" id="GO:0010181">
    <property type="term" value="F:FMN binding"/>
    <property type="evidence" value="ECO:0007669"/>
    <property type="project" value="TreeGrafter"/>
</dbReference>
<evidence type="ECO:0000313" key="12">
    <source>
        <dbReference type="EMBL" id="HIV00825.1"/>
    </source>
</evidence>
<dbReference type="GO" id="GO:0008652">
    <property type="term" value="P:amino acid biosynthetic process"/>
    <property type="evidence" value="ECO:0007669"/>
    <property type="project" value="UniProtKB-KW"/>
</dbReference>
<evidence type="ECO:0000256" key="7">
    <source>
        <dbReference type="ARBA" id="ARBA00022827"/>
    </source>
</evidence>
<dbReference type="GO" id="GO:0009073">
    <property type="term" value="P:aromatic amino acid family biosynthetic process"/>
    <property type="evidence" value="ECO:0007669"/>
    <property type="project" value="UniProtKB-KW"/>
</dbReference>
<dbReference type="EC" id="4.2.3.5" evidence="3 11"/>
<dbReference type="AlphaFoldDB" id="A0A9D1ND33"/>
<reference evidence="12" key="1">
    <citation type="submission" date="2020-10" db="EMBL/GenBank/DDBJ databases">
        <authorList>
            <person name="Gilroy R."/>
        </authorList>
    </citation>
    <scope>NUCLEOTIDE SEQUENCE</scope>
    <source>
        <strain evidence="12">23406</strain>
    </source>
</reference>
<evidence type="ECO:0000256" key="8">
    <source>
        <dbReference type="ARBA" id="ARBA00022857"/>
    </source>
</evidence>
<reference evidence="12" key="2">
    <citation type="journal article" date="2021" name="PeerJ">
        <title>Extensive microbial diversity within the chicken gut microbiome revealed by metagenomics and culture.</title>
        <authorList>
            <person name="Gilroy R."/>
            <person name="Ravi A."/>
            <person name="Getino M."/>
            <person name="Pursley I."/>
            <person name="Horton D.L."/>
            <person name="Alikhan N.F."/>
            <person name="Baker D."/>
            <person name="Gharbi K."/>
            <person name="Hall N."/>
            <person name="Watson M."/>
            <person name="Adriaenssens E.M."/>
            <person name="Foster-Nyarko E."/>
            <person name="Jarju S."/>
            <person name="Secka A."/>
            <person name="Antonio M."/>
            <person name="Oren A."/>
            <person name="Chaudhuri R.R."/>
            <person name="La Ragione R."/>
            <person name="Hildebrand F."/>
            <person name="Pallen M.J."/>
        </authorList>
    </citation>
    <scope>NUCLEOTIDE SEQUENCE</scope>
    <source>
        <strain evidence="12">23406</strain>
    </source>
</reference>
<keyword evidence="4" id="KW-0028">Amino-acid biosynthesis</keyword>
<dbReference type="GO" id="GO:0005829">
    <property type="term" value="C:cytosol"/>
    <property type="evidence" value="ECO:0007669"/>
    <property type="project" value="TreeGrafter"/>
</dbReference>
<proteinExistence type="inferred from homology"/>
<sequence length="361" mass="38509">MSSTWGSQLRLSLFGEAHGPFVGGTLHDFPAGIPLNLDRIKLALKLRQGNNNFTRARKEEDRPKILSGITKGVTNGAPITVIFPNPDFNKQDVEEHTAYPSRADYVAGVRYRGAADLNGGGHFSGRLTLPLVFFGMMAADYLSQKGIEVVSHIKCIGNVYDTPFGAEIGRDLIDRLNSASLATISTEARKQMVSLLASVKAVGDSIGGAVESAIVGLPAGIGSPMFDNLEAKLSSILFSIPAVKGVGFGIGHMFAHKRGSEVSDNFVIDADNRVTTDHNYNGGINGGISNGMPVIVTTSFKPTPSFKQTQKALDFVTNTIVDLEVKGNHVVSIVPRANIIVTSALSIAVLDAFLEAEGYRH</sequence>
<evidence type="ECO:0000256" key="1">
    <source>
        <dbReference type="ARBA" id="ARBA00005044"/>
    </source>
</evidence>
<evidence type="ECO:0000256" key="9">
    <source>
        <dbReference type="ARBA" id="ARBA00023141"/>
    </source>
</evidence>
<dbReference type="PIRSF" id="PIRSF001456">
    <property type="entry name" value="Chorismate_synth"/>
    <property type="match status" value="1"/>
</dbReference>
<keyword evidence="9" id="KW-0057">Aromatic amino acid biosynthesis</keyword>
<evidence type="ECO:0000256" key="5">
    <source>
        <dbReference type="ARBA" id="ARBA00022630"/>
    </source>
</evidence>
<dbReference type="Proteomes" id="UP000886891">
    <property type="component" value="Unassembled WGS sequence"/>
</dbReference>
<keyword evidence="5" id="KW-0285">Flavoprotein</keyword>
<name>A0A9D1ND33_9FIRM</name>